<proteinExistence type="predicted"/>
<dbReference type="GO" id="GO:0004222">
    <property type="term" value="F:metalloendopeptidase activity"/>
    <property type="evidence" value="ECO:0007669"/>
    <property type="project" value="TreeGrafter"/>
</dbReference>
<keyword evidence="3" id="KW-1185">Reference proteome</keyword>
<dbReference type="PANTHER" id="PTHR21666:SF270">
    <property type="entry name" value="MUREIN HYDROLASE ACTIVATOR ENVC"/>
    <property type="match status" value="1"/>
</dbReference>
<evidence type="ECO:0000313" key="3">
    <source>
        <dbReference type="Proteomes" id="UP000287519"/>
    </source>
</evidence>
<dbReference type="Pfam" id="PF01551">
    <property type="entry name" value="Peptidase_M23"/>
    <property type="match status" value="1"/>
</dbReference>
<dbReference type="InterPro" id="IPR050570">
    <property type="entry name" value="Cell_wall_metabolism_enzyme"/>
</dbReference>
<dbReference type="CDD" id="cd12797">
    <property type="entry name" value="M23_peptidase"/>
    <property type="match status" value="1"/>
</dbReference>
<dbReference type="InterPro" id="IPR011055">
    <property type="entry name" value="Dup_hybrid_motif"/>
</dbReference>
<gene>
    <name evidence="2" type="ORF">Rhow_008663</name>
</gene>
<evidence type="ECO:0000259" key="1">
    <source>
        <dbReference type="Pfam" id="PF01551"/>
    </source>
</evidence>
<organism evidence="2 3">
    <name type="scientific">Rhodococcus wratislaviensis</name>
    <name type="common">Tsukamurella wratislaviensis</name>
    <dbReference type="NCBI Taxonomy" id="44752"/>
    <lineage>
        <taxon>Bacteria</taxon>
        <taxon>Bacillati</taxon>
        <taxon>Actinomycetota</taxon>
        <taxon>Actinomycetes</taxon>
        <taxon>Mycobacteriales</taxon>
        <taxon>Nocardiaceae</taxon>
        <taxon>Rhodococcus</taxon>
    </lineage>
</organism>
<name>A0A402C1N0_RHOWR</name>
<feature type="domain" description="M23ase beta-sheet core" evidence="1">
    <location>
        <begin position="287"/>
        <end position="390"/>
    </location>
</feature>
<accession>A0A402C1N0</accession>
<dbReference type="EMBL" id="BHYM01000009">
    <property type="protein sequence ID" value="GCE37498.1"/>
    <property type="molecule type" value="Genomic_DNA"/>
</dbReference>
<protein>
    <submittedName>
        <fullName evidence="2">Cell wall endopeptidase, family M23/M37</fullName>
    </submittedName>
</protein>
<dbReference type="SUPFAM" id="SSF51261">
    <property type="entry name" value="Duplicated hybrid motif"/>
    <property type="match status" value="1"/>
</dbReference>
<dbReference type="AlphaFoldDB" id="A0A402C1N0"/>
<dbReference type="PANTHER" id="PTHR21666">
    <property type="entry name" value="PEPTIDASE-RELATED"/>
    <property type="match status" value="1"/>
</dbReference>
<comment type="caution">
    <text evidence="2">The sequence shown here is derived from an EMBL/GenBank/DDBJ whole genome shotgun (WGS) entry which is preliminary data.</text>
</comment>
<sequence length="454" mass="47628">MAGEPADDGHVEGHRAAAKCLNGVTMKLAVAGLMMSIALVAAGCSSSDDAPETSASPTTAGGTGAVTVPDAYTGLILTPIGDPTFPFPGTDGKYHVAYDLQLTNATPVPATLDKLDVVDGTDPSKVIASFSGAALVEPNCPYGDCNRLRMLTAPAATSTAIPPQETRILFVDYTFDSLDQAPKAVLHHLYGSAAAAPSSREPSPVDYLITALDIDAGTPRVISSPLKGDNWIALNGCCLPGFPHRTSPLPVDGKINNSQRFAIDWKRTNDQGEFYTGDRTKNESYVDYGSDVYAVADGTVVATLDNVPANAPGTLPAEVPELAAKLTVENVDGNHVVLDLGGGVYAMYAHFIEGSLLVKPGDKVSKGDTLAKLGNTGNANASHLHFQLMNGPSLLYADSLPYVFDSFEYEGQVAPQQILDADDYLSGQFLQGKLPTGEPRTDELPSNLAIVDFG</sequence>
<reference evidence="2 3" key="1">
    <citation type="submission" date="2018-11" db="EMBL/GenBank/DDBJ databases">
        <title>Microbial catabolism of amino acid.</title>
        <authorList>
            <person name="Hibi M."/>
            <person name="Ogawa J."/>
        </authorList>
    </citation>
    <scope>NUCLEOTIDE SEQUENCE [LARGE SCALE GENOMIC DNA]</scope>
    <source>
        <strain evidence="2 3">C31-06</strain>
    </source>
</reference>
<dbReference type="Gene3D" id="2.70.70.10">
    <property type="entry name" value="Glucose Permease (Domain IIA)"/>
    <property type="match status" value="1"/>
</dbReference>
<dbReference type="Proteomes" id="UP000287519">
    <property type="component" value="Unassembled WGS sequence"/>
</dbReference>
<evidence type="ECO:0000313" key="2">
    <source>
        <dbReference type="EMBL" id="GCE37498.1"/>
    </source>
</evidence>
<dbReference type="InterPro" id="IPR016047">
    <property type="entry name" value="M23ase_b-sheet_dom"/>
</dbReference>